<reference evidence="5 13" key="2">
    <citation type="submission" date="2016-10" db="EMBL/GenBank/DDBJ databases">
        <title>Genome Sequence of Bacillus weihenstephanensis GM6LP.</title>
        <authorList>
            <person name="Poehlein A."/>
            <person name="Wemheuer F."/>
            <person name="Hollensteiner J."/>
            <person name="Wemheuer B."/>
        </authorList>
    </citation>
    <scope>NUCLEOTIDE SEQUENCE [LARGE SCALE GENOMIC DNA]</scope>
    <source>
        <strain evidence="5 13">GM6LP</strain>
    </source>
</reference>
<dbReference type="Proteomes" id="UP000236165">
    <property type="component" value="Unassembled WGS sequence"/>
</dbReference>
<dbReference type="Proteomes" id="UP000192932">
    <property type="component" value="Chromosome"/>
</dbReference>
<evidence type="ECO:0000313" key="14">
    <source>
        <dbReference type="Proteomes" id="UP000305524"/>
    </source>
</evidence>
<dbReference type="EMBL" id="CABWMC010000023">
    <property type="protein sequence ID" value="VXC35838.1"/>
    <property type="molecule type" value="Genomic_DNA"/>
</dbReference>
<dbReference type="KEGG" id="bww:bwei_3415"/>
<evidence type="ECO:0000313" key="16">
    <source>
        <dbReference type="Proteomes" id="UP000596196"/>
    </source>
</evidence>
<dbReference type="AlphaFoldDB" id="A0A084J5U8"/>
<dbReference type="Proteomes" id="UP000437562">
    <property type="component" value="Unassembled WGS sequence"/>
</dbReference>
<dbReference type="Proteomes" id="UP000596196">
    <property type="component" value="Chromosome"/>
</dbReference>
<sequence>MRLEYRLNDETNGYPALWNYANISNSEIVARMTCEYFIKDGNTYIVTATSVDPDGTAVLYIQKEVFSNDPSDPTYSHIGFEIRELKETCSIMIESKDIWNYEDILPSLHSDIIYIQRDGIHLEFTLDSREIDEDRKCYIYYGNFTGKSR</sequence>
<accession>A0A0B5S9L0</accession>
<evidence type="ECO:0000313" key="9">
    <source>
        <dbReference type="Proteomes" id="UP000065797"/>
    </source>
</evidence>
<evidence type="ECO:0000313" key="15">
    <source>
        <dbReference type="Proteomes" id="UP000437562"/>
    </source>
</evidence>
<dbReference type="EMBL" id="CP020743">
    <property type="protein sequence ID" value="ARJ21323.1"/>
    <property type="molecule type" value="Genomic_DNA"/>
</dbReference>
<dbReference type="Proteomes" id="UP000190696">
    <property type="component" value="Unassembled WGS sequence"/>
</dbReference>
<evidence type="ECO:0000313" key="4">
    <source>
        <dbReference type="EMBL" id="OSX95831.1"/>
    </source>
</evidence>
<evidence type="ECO:0000313" key="13">
    <source>
        <dbReference type="Proteomes" id="UP000236165"/>
    </source>
</evidence>
<evidence type="ECO:0000313" key="11">
    <source>
        <dbReference type="Proteomes" id="UP000192932"/>
    </source>
</evidence>
<evidence type="ECO:0000313" key="5">
    <source>
        <dbReference type="EMBL" id="PJN69916.1"/>
    </source>
</evidence>
<evidence type="ECO:0000313" key="3">
    <source>
        <dbReference type="EMBL" id="OOR08104.1"/>
    </source>
</evidence>
<reference evidence="1 11" key="5">
    <citation type="submission" date="2017-04" db="EMBL/GenBank/DDBJ databases">
        <title>The Characteristic of a Fine Plant Growth-Promoting Rhizobacteria Bacillus mycoides Gnyt1 and its Whole Genome Sequencing Analysis.</title>
        <authorList>
            <person name="Li J.H."/>
            <person name="Yao T."/>
        </authorList>
    </citation>
    <scope>NUCLEOTIDE SEQUENCE [LARGE SCALE GENOMIC DNA]</scope>
    <source>
        <strain evidence="1 11">Gnyt1</strain>
    </source>
</reference>
<dbReference type="Proteomes" id="UP000194131">
    <property type="component" value="Unassembled WGS sequence"/>
</dbReference>
<dbReference type="EMBL" id="SZOD01000276">
    <property type="protein sequence ID" value="TKI84738.1"/>
    <property type="molecule type" value="Genomic_DNA"/>
</dbReference>
<dbReference type="EMBL" id="MKZQ01000035">
    <property type="protein sequence ID" value="PJN69916.1"/>
    <property type="molecule type" value="Genomic_DNA"/>
</dbReference>
<reference evidence="6 16" key="8">
    <citation type="submission" date="2020-12" db="EMBL/GenBank/DDBJ databases">
        <title>FDA dAtabase for Regulatory Grade micrObial Sequences (FDA-ARGOS): Supporting development and validation of Infectious Disease Dx tests.</title>
        <authorList>
            <person name="Nelson B."/>
            <person name="Plummer A."/>
            <person name="Tallon L."/>
            <person name="Sadzewicz L."/>
            <person name="Zhao X."/>
            <person name="Boylan J."/>
            <person name="Ott S."/>
            <person name="Bowen H."/>
            <person name="Vavikolanu K."/>
            <person name="Mehta A."/>
            <person name="Aluvathingal J."/>
            <person name="Nadendla S."/>
            <person name="Myers T."/>
            <person name="Yan Y."/>
            <person name="Sichtig H."/>
        </authorList>
    </citation>
    <scope>NUCLEOTIDE SEQUENCE [LARGE SCALE GENOMIC DNA]</scope>
    <source>
        <strain evidence="6 16">FDAARGOS_924</strain>
    </source>
</reference>
<reference evidence="3 10" key="4">
    <citation type="submission" date="2017-01" db="EMBL/GenBank/DDBJ databases">
        <title>Bacillus cereus isolates.</title>
        <authorList>
            <person name="Beno S.M."/>
        </authorList>
    </citation>
    <scope>NUCLEOTIDE SEQUENCE [LARGE SCALE GENOMIC DNA]</scope>
    <source>
        <strain evidence="3 10">FSL W7-1108</strain>
    </source>
</reference>
<dbReference type="PATRIC" id="fig|1405.14.peg.2653"/>
<reference evidence="4 12" key="3">
    <citation type="submission" date="2016-12" db="EMBL/GenBank/DDBJ databases">
        <title>Genome Sequences of Twelve Sporeforming Bacillus Species Isolated from Foods.</title>
        <authorList>
            <person name="De Jong A."/>
            <person name="Holsappel S."/>
            <person name="Kuipers O.P."/>
        </authorList>
    </citation>
    <scope>NUCLEOTIDE SEQUENCE [LARGE SCALE GENOMIC DNA]</scope>
    <source>
        <strain evidence="4 12">S3E15</strain>
    </source>
</reference>
<dbReference type="RefSeq" id="WP_002030848.1">
    <property type="nucleotide sequence ID" value="NZ_CM125442.1"/>
</dbReference>
<evidence type="ECO:0000313" key="1">
    <source>
        <dbReference type="EMBL" id="ARJ21323.1"/>
    </source>
</evidence>
<dbReference type="EMBL" id="MUAI01000002">
    <property type="protein sequence ID" value="OOR08104.1"/>
    <property type="molecule type" value="Genomic_DNA"/>
</dbReference>
<evidence type="ECO:0008006" key="17">
    <source>
        <dbReference type="Google" id="ProtNLM"/>
    </source>
</evidence>
<accession>A0A653Y1G8</accession>
<name>A0A084J5U8_BACMY</name>
<reference evidence="2 9" key="1">
    <citation type="submission" date="2016-01" db="EMBL/GenBank/DDBJ databases">
        <authorList>
            <person name="McClelland M."/>
            <person name="Jain A."/>
            <person name="Saraogi P."/>
            <person name="Mendelson R."/>
            <person name="Westerman R."/>
            <person name="SanMiguel P."/>
            <person name="Csonka L."/>
        </authorList>
    </citation>
    <scope>NUCLEOTIDE SEQUENCE [LARGE SCALE GENOMIC DNA]</scope>
    <source>
        <strain evidence="2 9">PE8-15</strain>
    </source>
</reference>
<evidence type="ECO:0000313" key="2">
    <source>
        <dbReference type="EMBL" id="KWU56275.1"/>
    </source>
</evidence>
<protein>
    <recommendedName>
        <fullName evidence="17">Group-specific protein</fullName>
    </recommendedName>
</protein>
<dbReference type="EMBL" id="CP065877">
    <property type="protein sequence ID" value="QQA17491.1"/>
    <property type="molecule type" value="Genomic_DNA"/>
</dbReference>
<dbReference type="KEGG" id="bmyo:BG05_4317"/>
<organism evidence="8 15">
    <name type="scientific">Bacillus mycoides</name>
    <dbReference type="NCBI Taxonomy" id="1405"/>
    <lineage>
        <taxon>Bacteria</taxon>
        <taxon>Bacillati</taxon>
        <taxon>Bacillota</taxon>
        <taxon>Bacilli</taxon>
        <taxon>Bacillales</taxon>
        <taxon>Bacillaceae</taxon>
        <taxon>Bacillus</taxon>
        <taxon>Bacillus cereus group</taxon>
    </lineage>
</organism>
<reference evidence="8 15" key="7">
    <citation type="submission" date="2019-10" db="EMBL/GenBank/DDBJ databases">
        <authorList>
            <person name="Karimi E."/>
        </authorList>
    </citation>
    <scope>NUCLEOTIDE SEQUENCE [LARGE SCALE GENOMIC DNA]</scope>
    <source>
        <strain evidence="8">Bacillus sp. 71</strain>
    </source>
</reference>
<proteinExistence type="predicted"/>
<dbReference type="EMBL" id="LRPH01000083">
    <property type="protein sequence ID" value="KWU56275.1"/>
    <property type="molecule type" value="Genomic_DNA"/>
</dbReference>
<dbReference type="EMBL" id="MRWU01000002">
    <property type="protein sequence ID" value="OSX95831.1"/>
    <property type="molecule type" value="Genomic_DNA"/>
</dbReference>
<evidence type="ECO:0000313" key="7">
    <source>
        <dbReference type="EMBL" id="TKI84738.1"/>
    </source>
</evidence>
<evidence type="ECO:0000313" key="8">
    <source>
        <dbReference type="EMBL" id="VXC35838.1"/>
    </source>
</evidence>
<dbReference type="Proteomes" id="UP000305524">
    <property type="component" value="Unassembled WGS sequence"/>
</dbReference>
<reference evidence="7 14" key="6">
    <citation type="journal article" date="2019" name="Environ. Microbiol.">
        <title>An active ?-lactamase is a part of an orchestrated cell wall stress resistance network of Bacillus subtilis and related rhizosphere species.</title>
        <authorList>
            <person name="Bucher T."/>
            <person name="Keren-Paz A."/>
            <person name="Hausser J."/>
            <person name="Olender T."/>
            <person name="Cytryn E."/>
            <person name="Kolodkin-Gal I."/>
        </authorList>
    </citation>
    <scope>NUCLEOTIDE SEQUENCE [LARGE SCALE GENOMIC DNA]</scope>
    <source>
        <strain evidence="7 14">I186</strain>
    </source>
</reference>
<evidence type="ECO:0000313" key="6">
    <source>
        <dbReference type="EMBL" id="QQA17491.1"/>
    </source>
</evidence>
<evidence type="ECO:0000313" key="10">
    <source>
        <dbReference type="Proteomes" id="UP000190696"/>
    </source>
</evidence>
<dbReference type="OMA" id="CEYFIKE"/>
<evidence type="ECO:0000313" key="12">
    <source>
        <dbReference type="Proteomes" id="UP000194131"/>
    </source>
</evidence>
<keyword evidence="16" id="KW-1185">Reference proteome</keyword>
<gene>
    <name evidence="2" type="ORF">AWW70_23125</name>
    <name evidence="1" type="ORF">B7492_08730</name>
    <name evidence="8" type="ORF">BACI71_30674</name>
    <name evidence="5" type="ORF">BACWE_29560</name>
    <name evidence="3" type="ORF">BW900_06205</name>
    <name evidence="7" type="ORF">FC701_12685</name>
    <name evidence="6" type="ORF">I6G81_08535</name>
    <name evidence="4" type="ORF">S3E15_02309</name>
</gene>
<accession>A0A084J5U8</accession>
<dbReference type="Proteomes" id="UP000065797">
    <property type="component" value="Unassembled WGS sequence"/>
</dbReference>